<evidence type="ECO:0000313" key="2">
    <source>
        <dbReference type="EMBL" id="KKM25625.1"/>
    </source>
</evidence>
<name>A0A0F9LDW4_9ZZZZ</name>
<dbReference type="Pfam" id="PF05170">
    <property type="entry name" value="AsmA"/>
    <property type="match status" value="1"/>
</dbReference>
<proteinExistence type="predicted"/>
<dbReference type="AlphaFoldDB" id="A0A0F9LDW4"/>
<organism evidence="2">
    <name type="scientific">marine sediment metagenome</name>
    <dbReference type="NCBI Taxonomy" id="412755"/>
    <lineage>
        <taxon>unclassified sequences</taxon>
        <taxon>metagenomes</taxon>
        <taxon>ecological metagenomes</taxon>
    </lineage>
</organism>
<accession>A0A0F9LDW4</accession>
<dbReference type="EMBL" id="LAZR01012678">
    <property type="protein sequence ID" value="KKM25625.1"/>
    <property type="molecule type" value="Genomic_DNA"/>
</dbReference>
<dbReference type="InterPro" id="IPR052894">
    <property type="entry name" value="AsmA-related"/>
</dbReference>
<dbReference type="PANTHER" id="PTHR30441">
    <property type="entry name" value="DUF748 DOMAIN-CONTAINING PROTEIN"/>
    <property type="match status" value="1"/>
</dbReference>
<dbReference type="GO" id="GO:0005886">
    <property type="term" value="C:plasma membrane"/>
    <property type="evidence" value="ECO:0007669"/>
    <property type="project" value="TreeGrafter"/>
</dbReference>
<evidence type="ECO:0000259" key="1">
    <source>
        <dbReference type="Pfam" id="PF05170"/>
    </source>
</evidence>
<feature type="non-terminal residue" evidence="2">
    <location>
        <position position="631"/>
    </location>
</feature>
<feature type="domain" description="AsmA" evidence="1">
    <location>
        <begin position="3"/>
        <end position="173"/>
    </location>
</feature>
<dbReference type="PANTHER" id="PTHR30441:SF8">
    <property type="entry name" value="DUF748 DOMAIN-CONTAINING PROTEIN"/>
    <property type="match status" value="1"/>
</dbReference>
<reference evidence="2" key="1">
    <citation type="journal article" date="2015" name="Nature">
        <title>Complex archaea that bridge the gap between prokaryotes and eukaryotes.</title>
        <authorList>
            <person name="Spang A."/>
            <person name="Saw J.H."/>
            <person name="Jorgensen S.L."/>
            <person name="Zaremba-Niedzwiedzka K."/>
            <person name="Martijn J."/>
            <person name="Lind A.E."/>
            <person name="van Eijk R."/>
            <person name="Schleper C."/>
            <person name="Guy L."/>
            <person name="Ettema T.J."/>
        </authorList>
    </citation>
    <scope>NUCLEOTIDE SEQUENCE</scope>
</reference>
<comment type="caution">
    <text evidence="2">The sequence shown here is derived from an EMBL/GenBank/DDBJ whole genome shotgun (WGS) entry which is preliminary data.</text>
</comment>
<protein>
    <recommendedName>
        <fullName evidence="1">AsmA domain-containing protein</fullName>
    </recommendedName>
</protein>
<gene>
    <name evidence="2" type="ORF">LCGC14_1593130</name>
</gene>
<dbReference type="GO" id="GO:0090313">
    <property type="term" value="P:regulation of protein targeting to membrane"/>
    <property type="evidence" value="ECO:0007669"/>
    <property type="project" value="TreeGrafter"/>
</dbReference>
<dbReference type="InterPro" id="IPR007844">
    <property type="entry name" value="AsmA"/>
</dbReference>
<sequence>MVKNEIISTLEEILNREVRIDDINMSWSSGFDIKNIHIKEREGLPGDTFLKVDRILCDIKLLPLLRKQIKIRSLVIDNPEIVLQRGKKGISKYEPAEAIPSLKTMEKRAPEVVEKAVGEVKYALLALPFLLYIELNAKINNGKFAFIDHRLGEETIIKNFNTTLNIESIDKPIEFKSVFDIETKDKTEHADIFLHVSLAEDGKINLRNANGTFNLKTGFARIIGDFDMARFSGKGGTGLDFLMNVDLREFTEKFAGILGLPEGMQMQGVINSKITAEGQLDEVISIDGITEIVNLNISGGPFEDKPIREPKIRFFQNVDIDLANNDVTLHEVGINTSFIEVKSSGTLNKNRVIDLNMFLVVPDVKKLMDNLHGIVSLPQGLSVSGKAAGEINVKGNIDEKIKLSGKTILYGVTATGGPLKNTRISNLDLKLIHTLDYDKTEDSLNIEKMDVVSDFLDMSSKGKITNLSKEKNIDYELSLNMDLDNIKTMFAEMLPTNMNMTGKGMVDLGINGKLSTKDNLPARTGTRPNGGAGQAGGLSGWYENINFNGNIYIYTIKYDTYKITDLKSKFQLDDGLFTTKDFVFKLNEGQGNISAKANLKEDPPTLDFNLNLSDVRINQKIDTLAHALAYA</sequence>